<comment type="caution">
    <text evidence="1">The sequence shown here is derived from an EMBL/GenBank/DDBJ whole genome shotgun (WGS) entry which is preliminary data.</text>
</comment>
<dbReference type="EMBL" id="BOOP01000048">
    <property type="protein sequence ID" value="GII42959.1"/>
    <property type="molecule type" value="Genomic_DNA"/>
</dbReference>
<evidence type="ECO:0000313" key="1">
    <source>
        <dbReference type="EMBL" id="GII42959.1"/>
    </source>
</evidence>
<dbReference type="AlphaFoldDB" id="A0A8J3UIK2"/>
<sequence>MSDHTPGRRQTAEWPIWVLLVPTRPSAGDLARQLDFDPAWIQARTPDHPGRPYVTWRTTELARITARVNVPMSGADLAPDVERELLDAAAHAINAVALGLDPDSNSHEAVDRLARLALLTGNDTNPPLDFLHGVAMGEGWAR</sequence>
<dbReference type="Proteomes" id="UP000622547">
    <property type="component" value="Unassembled WGS sequence"/>
</dbReference>
<accession>A0A8J3UIK2</accession>
<proteinExistence type="predicted"/>
<evidence type="ECO:0000313" key="2">
    <source>
        <dbReference type="Proteomes" id="UP000622547"/>
    </source>
</evidence>
<dbReference type="RefSeq" id="WP_204078371.1">
    <property type="nucleotide sequence ID" value="NZ_BOOP01000048.1"/>
</dbReference>
<organism evidence="1 2">
    <name type="scientific">Planotetraspora phitsanulokensis</name>
    <dbReference type="NCBI Taxonomy" id="575192"/>
    <lineage>
        <taxon>Bacteria</taxon>
        <taxon>Bacillati</taxon>
        <taxon>Actinomycetota</taxon>
        <taxon>Actinomycetes</taxon>
        <taxon>Streptosporangiales</taxon>
        <taxon>Streptosporangiaceae</taxon>
        <taxon>Planotetraspora</taxon>
    </lineage>
</organism>
<protein>
    <submittedName>
        <fullName evidence="1">Uncharacterized protein</fullName>
    </submittedName>
</protein>
<reference evidence="1 2" key="1">
    <citation type="submission" date="2021-01" db="EMBL/GenBank/DDBJ databases">
        <title>Whole genome shotgun sequence of Planotetraspora phitsanulokensis NBRC 104273.</title>
        <authorList>
            <person name="Komaki H."/>
            <person name="Tamura T."/>
        </authorList>
    </citation>
    <scope>NUCLEOTIDE SEQUENCE [LARGE SCALE GENOMIC DNA]</scope>
    <source>
        <strain evidence="1 2">NBRC 104273</strain>
    </source>
</reference>
<keyword evidence="2" id="KW-1185">Reference proteome</keyword>
<name>A0A8J3UIK2_9ACTN</name>
<gene>
    <name evidence="1" type="ORF">Pph01_79620</name>
</gene>